<protein>
    <recommendedName>
        <fullName evidence="3">Integrase</fullName>
    </recommendedName>
</protein>
<proteinExistence type="predicted"/>
<dbReference type="EMBL" id="JAESHT010000025">
    <property type="protein sequence ID" value="MBL3675438.1"/>
    <property type="molecule type" value="Genomic_DNA"/>
</dbReference>
<evidence type="ECO:0000313" key="2">
    <source>
        <dbReference type="Proteomes" id="UP000644749"/>
    </source>
</evidence>
<evidence type="ECO:0008006" key="3">
    <source>
        <dbReference type="Google" id="ProtNLM"/>
    </source>
</evidence>
<comment type="caution">
    <text evidence="1">The sequence shown here is derived from an EMBL/GenBank/DDBJ whole genome shotgun (WGS) entry which is preliminary data.</text>
</comment>
<dbReference type="RefSeq" id="WP_191312584.1">
    <property type="nucleotide sequence ID" value="NZ_BNCL01000027.1"/>
</dbReference>
<dbReference type="Proteomes" id="UP000644749">
    <property type="component" value="Unassembled WGS sequence"/>
</dbReference>
<evidence type="ECO:0000313" key="1">
    <source>
        <dbReference type="EMBL" id="MBL3675438.1"/>
    </source>
</evidence>
<accession>A0ABS1S9N4</accession>
<keyword evidence="2" id="KW-1185">Reference proteome</keyword>
<sequence>MTFSTWKQEKATAALVEEAQALSEKLAAAKPHHVESYAAAVRFWAAFYQSEGKDLYELSYWKADAVSRFAATAQAKIAALRKKREYDSSDGLVIWLHTARAVTETRVAPAVRDIWQHLMDAGPNADSMAQELIQDASLPADIGRRVPAGFAVED</sequence>
<gene>
    <name evidence="1" type="ORF">JL111_18360</name>
</gene>
<reference evidence="1 2" key="1">
    <citation type="submission" date="2021-01" db="EMBL/GenBank/DDBJ databases">
        <title>011410 draft genome.</title>
        <authorList>
            <person name="Lang L."/>
        </authorList>
    </citation>
    <scope>NUCLEOTIDE SEQUENCE [LARGE SCALE GENOMIC DNA]</scope>
    <source>
        <strain evidence="1 2">KCTC 42845</strain>
    </source>
</reference>
<organism evidence="1 2">
    <name type="scientific">Paracoccus aerius</name>
    <dbReference type="NCBI Taxonomy" id="1915382"/>
    <lineage>
        <taxon>Bacteria</taxon>
        <taxon>Pseudomonadati</taxon>
        <taxon>Pseudomonadota</taxon>
        <taxon>Alphaproteobacteria</taxon>
        <taxon>Rhodobacterales</taxon>
        <taxon>Paracoccaceae</taxon>
        <taxon>Paracoccus</taxon>
    </lineage>
</organism>
<name>A0ABS1S9N4_9RHOB</name>